<dbReference type="GO" id="GO:0016020">
    <property type="term" value="C:membrane"/>
    <property type="evidence" value="ECO:0007669"/>
    <property type="project" value="UniProtKB-SubCell"/>
</dbReference>
<sequence length="227" mass="25940">MAQTDETPMTIYLFLPNIIDYLRIIFALIAFYYMPMDPLIASVFYLSSGLLDAFDGHVARAFNQCSKLGGMLDMLIDRVTTMCLCAALCHFYPRYMFLFQLSMGIDIMSHWFHLHSSLLKGAASHKVLDLSDNFILRHYYHNKYILFTMCAANELFYCMLYLCYFTPGPTLLSIGWLTVGLWQLILYICAPLSFVKTGISVVHLVAACQKMAIIDVTERAKLKEKAT</sequence>
<evidence type="ECO:0000256" key="13">
    <source>
        <dbReference type="ARBA" id="ARBA00023136"/>
    </source>
</evidence>
<comment type="subcellular location">
    <subcellularLocation>
        <location evidence="3">Membrane</location>
        <topology evidence="3">Multi-pass membrane protein</topology>
    </subcellularLocation>
</comment>
<dbReference type="PANTHER" id="PTHR15362">
    <property type="entry name" value="PHOSPHATIDYLINOSITOL SYNTHASE"/>
    <property type="match status" value="1"/>
</dbReference>
<evidence type="ECO:0000256" key="18">
    <source>
        <dbReference type="PIRNR" id="PIRNR000848"/>
    </source>
</evidence>
<dbReference type="Pfam" id="PF01066">
    <property type="entry name" value="CDP-OH_P_transf"/>
    <property type="match status" value="1"/>
</dbReference>
<keyword evidence="7 18" id="KW-0808">Transferase</keyword>
<evidence type="ECO:0000256" key="14">
    <source>
        <dbReference type="ARBA" id="ARBA00023209"/>
    </source>
</evidence>
<feature type="transmembrane region" description="Helical" evidence="20">
    <location>
        <begin position="75"/>
        <end position="93"/>
    </location>
</feature>
<dbReference type="EMBL" id="JAEAOA010000468">
    <property type="protein sequence ID" value="KAK3587150.1"/>
    <property type="molecule type" value="Genomic_DNA"/>
</dbReference>
<comment type="caution">
    <text evidence="21">The sequence shown here is derived from an EMBL/GenBank/DDBJ whole genome shotgun (WGS) entry which is preliminary data.</text>
</comment>
<dbReference type="PIRSF" id="PIRSF000848">
    <property type="entry name" value="CDP_diag_ino_3_P"/>
    <property type="match status" value="1"/>
</dbReference>
<evidence type="ECO:0000256" key="19">
    <source>
        <dbReference type="RuleBase" id="RU003750"/>
    </source>
</evidence>
<dbReference type="PROSITE" id="PS00379">
    <property type="entry name" value="CDP_ALCOHOL_P_TRANSF"/>
    <property type="match status" value="1"/>
</dbReference>
<feature type="transmembrane region" description="Helical" evidence="20">
    <location>
        <begin position="12"/>
        <end position="33"/>
    </location>
</feature>
<dbReference type="AlphaFoldDB" id="A0AAE0S873"/>
<keyword evidence="8 20" id="KW-0812">Transmembrane</keyword>
<evidence type="ECO:0000313" key="21">
    <source>
        <dbReference type="EMBL" id="KAK3587150.1"/>
    </source>
</evidence>
<keyword evidence="14 18" id="KW-0594">Phospholipid biosynthesis</keyword>
<evidence type="ECO:0000256" key="9">
    <source>
        <dbReference type="ARBA" id="ARBA00022723"/>
    </source>
</evidence>
<evidence type="ECO:0000256" key="3">
    <source>
        <dbReference type="ARBA" id="ARBA00004141"/>
    </source>
</evidence>
<dbReference type="GO" id="GO:0046872">
    <property type="term" value="F:metal ion binding"/>
    <property type="evidence" value="ECO:0007669"/>
    <property type="project" value="UniProtKB-KW"/>
</dbReference>
<dbReference type="EC" id="2.7.8.11" evidence="5 18"/>
<protein>
    <recommendedName>
        <fullName evidence="17 18">CDP-diacylglycerol--inositol 3-phosphatidyltransferase</fullName>
        <ecNumber evidence="5 18">2.7.8.11</ecNumber>
    </recommendedName>
</protein>
<keyword evidence="10" id="KW-0460">Magnesium</keyword>
<comment type="similarity">
    <text evidence="4 18 19">Belongs to the CDP-alcohol phosphatidyltransferase class-I family.</text>
</comment>
<keyword evidence="15" id="KW-0464">Manganese</keyword>
<evidence type="ECO:0000256" key="10">
    <source>
        <dbReference type="ARBA" id="ARBA00022842"/>
    </source>
</evidence>
<reference evidence="21" key="2">
    <citation type="journal article" date="2021" name="Genome Biol. Evol.">
        <title>Developing a high-quality reference genome for a parasitic bivalve with doubly uniparental inheritance (Bivalvia: Unionida).</title>
        <authorList>
            <person name="Smith C.H."/>
        </authorList>
    </citation>
    <scope>NUCLEOTIDE SEQUENCE</scope>
    <source>
        <strain evidence="21">CHS0354</strain>
        <tissue evidence="21">Mantle</tissue>
    </source>
</reference>
<evidence type="ECO:0000256" key="16">
    <source>
        <dbReference type="ARBA" id="ARBA00023264"/>
    </source>
</evidence>
<organism evidence="21 22">
    <name type="scientific">Potamilus streckersoni</name>
    <dbReference type="NCBI Taxonomy" id="2493646"/>
    <lineage>
        <taxon>Eukaryota</taxon>
        <taxon>Metazoa</taxon>
        <taxon>Spiralia</taxon>
        <taxon>Lophotrochozoa</taxon>
        <taxon>Mollusca</taxon>
        <taxon>Bivalvia</taxon>
        <taxon>Autobranchia</taxon>
        <taxon>Heteroconchia</taxon>
        <taxon>Palaeoheterodonta</taxon>
        <taxon>Unionida</taxon>
        <taxon>Unionoidea</taxon>
        <taxon>Unionidae</taxon>
        <taxon>Ambleminae</taxon>
        <taxon>Lampsilini</taxon>
        <taxon>Potamilus</taxon>
    </lineage>
</organism>
<evidence type="ECO:0000256" key="8">
    <source>
        <dbReference type="ARBA" id="ARBA00022692"/>
    </source>
</evidence>
<evidence type="ECO:0000256" key="15">
    <source>
        <dbReference type="ARBA" id="ARBA00023211"/>
    </source>
</evidence>
<keyword evidence="13 18" id="KW-0472">Membrane</keyword>
<evidence type="ECO:0000256" key="6">
    <source>
        <dbReference type="ARBA" id="ARBA00022516"/>
    </source>
</evidence>
<evidence type="ECO:0000256" key="12">
    <source>
        <dbReference type="ARBA" id="ARBA00023098"/>
    </source>
</evidence>
<evidence type="ECO:0000256" key="1">
    <source>
        <dbReference type="ARBA" id="ARBA00001936"/>
    </source>
</evidence>
<evidence type="ECO:0000313" key="22">
    <source>
        <dbReference type="Proteomes" id="UP001195483"/>
    </source>
</evidence>
<evidence type="ECO:0000256" key="20">
    <source>
        <dbReference type="SAM" id="Phobius"/>
    </source>
</evidence>
<feature type="transmembrane region" description="Helical" evidence="20">
    <location>
        <begin position="144"/>
        <end position="164"/>
    </location>
</feature>
<accession>A0AAE0S873</accession>
<proteinExistence type="inferred from homology"/>
<feature type="transmembrane region" description="Helical" evidence="20">
    <location>
        <begin position="171"/>
        <end position="194"/>
    </location>
</feature>
<reference evidence="21" key="3">
    <citation type="submission" date="2023-05" db="EMBL/GenBank/DDBJ databases">
        <authorList>
            <person name="Smith C.H."/>
        </authorList>
    </citation>
    <scope>NUCLEOTIDE SEQUENCE</scope>
    <source>
        <strain evidence="21">CHS0354</strain>
        <tissue evidence="21">Mantle</tissue>
    </source>
</reference>
<keyword evidence="12 18" id="KW-0443">Lipid metabolism</keyword>
<name>A0AAE0S873_9BIVA</name>
<evidence type="ECO:0000256" key="4">
    <source>
        <dbReference type="ARBA" id="ARBA00010441"/>
    </source>
</evidence>
<dbReference type="PANTHER" id="PTHR15362:SF4">
    <property type="entry name" value="CDP-DIACYLGLYCEROL--INOSITOL 3-PHOSPHATIDYLTRANSFERASE"/>
    <property type="match status" value="1"/>
</dbReference>
<comment type="cofactor">
    <cofactor evidence="1">
        <name>Mn(2+)</name>
        <dbReference type="ChEBI" id="CHEBI:29035"/>
    </cofactor>
</comment>
<dbReference type="Gene3D" id="1.20.120.1760">
    <property type="match status" value="1"/>
</dbReference>
<dbReference type="InterPro" id="IPR014387">
    <property type="entry name" value="CDP_diag_ino_3_P_euk"/>
</dbReference>
<dbReference type="InterPro" id="IPR043130">
    <property type="entry name" value="CDP-OH_PTrfase_TM_dom"/>
</dbReference>
<evidence type="ECO:0000256" key="2">
    <source>
        <dbReference type="ARBA" id="ARBA00001946"/>
    </source>
</evidence>
<comment type="catalytic activity">
    <reaction evidence="18">
        <text>a CDP-1,2-diacyl-sn-glycerol + myo-inositol = a 1,2-diacyl-sn-glycero-3-phospho-(1D-myo-inositol) + CMP + H(+)</text>
        <dbReference type="Rhea" id="RHEA:11580"/>
        <dbReference type="ChEBI" id="CHEBI:15378"/>
        <dbReference type="ChEBI" id="CHEBI:17268"/>
        <dbReference type="ChEBI" id="CHEBI:57880"/>
        <dbReference type="ChEBI" id="CHEBI:58332"/>
        <dbReference type="ChEBI" id="CHEBI:60377"/>
        <dbReference type="EC" id="2.7.8.11"/>
    </reaction>
</comment>
<keyword evidence="22" id="KW-1185">Reference proteome</keyword>
<keyword evidence="9" id="KW-0479">Metal-binding</keyword>
<gene>
    <name evidence="21" type="ORF">CHS0354_006792</name>
</gene>
<evidence type="ECO:0000256" key="7">
    <source>
        <dbReference type="ARBA" id="ARBA00022679"/>
    </source>
</evidence>
<dbReference type="GO" id="GO:0006661">
    <property type="term" value="P:phosphatidylinositol biosynthetic process"/>
    <property type="evidence" value="ECO:0007669"/>
    <property type="project" value="TreeGrafter"/>
</dbReference>
<comment type="cofactor">
    <cofactor evidence="2">
        <name>Mg(2+)</name>
        <dbReference type="ChEBI" id="CHEBI:18420"/>
    </cofactor>
</comment>
<dbReference type="FunFam" id="1.20.120.1760:FF:000003">
    <property type="entry name" value="CDP-diacylglycerol--inositol 3-phosphatidyltransferase"/>
    <property type="match status" value="1"/>
</dbReference>
<dbReference type="InterPro" id="IPR000462">
    <property type="entry name" value="CDP-OH_P_trans"/>
</dbReference>
<keyword evidence="11 20" id="KW-1133">Transmembrane helix</keyword>
<dbReference type="GO" id="GO:0003881">
    <property type="term" value="F:CDP-diacylglycerol-inositol 3-phosphatidyltransferase activity"/>
    <property type="evidence" value="ECO:0007669"/>
    <property type="project" value="UniProtKB-UniRule"/>
</dbReference>
<dbReference type="Proteomes" id="UP001195483">
    <property type="component" value="Unassembled WGS sequence"/>
</dbReference>
<keyword evidence="16 18" id="KW-1208">Phospholipid metabolism</keyword>
<dbReference type="InterPro" id="IPR048254">
    <property type="entry name" value="CDP_ALCOHOL_P_TRANSF_CS"/>
</dbReference>
<evidence type="ECO:0000256" key="11">
    <source>
        <dbReference type="ARBA" id="ARBA00022989"/>
    </source>
</evidence>
<evidence type="ECO:0000256" key="5">
    <source>
        <dbReference type="ARBA" id="ARBA00013212"/>
    </source>
</evidence>
<reference evidence="21" key="1">
    <citation type="journal article" date="2021" name="Genome Biol. Evol.">
        <title>A High-Quality Reference Genome for a Parasitic Bivalve with Doubly Uniparental Inheritance (Bivalvia: Unionida).</title>
        <authorList>
            <person name="Smith C.H."/>
        </authorList>
    </citation>
    <scope>NUCLEOTIDE SEQUENCE</scope>
    <source>
        <strain evidence="21">CHS0354</strain>
    </source>
</reference>
<evidence type="ECO:0000256" key="17">
    <source>
        <dbReference type="ARBA" id="ARBA00070582"/>
    </source>
</evidence>
<keyword evidence="6 18" id="KW-0444">Lipid biosynthesis</keyword>
<dbReference type="GO" id="GO:0005794">
    <property type="term" value="C:Golgi apparatus"/>
    <property type="evidence" value="ECO:0007669"/>
    <property type="project" value="TreeGrafter"/>
</dbReference>